<dbReference type="Pfam" id="PF01753">
    <property type="entry name" value="zf-MYND"/>
    <property type="match status" value="1"/>
</dbReference>
<accession>A0A8H6S3W4</accession>
<dbReference type="OrthoDB" id="2980549at2759"/>
<dbReference type="GO" id="GO:0008270">
    <property type="term" value="F:zinc ion binding"/>
    <property type="evidence" value="ECO:0007669"/>
    <property type="project" value="UniProtKB-KW"/>
</dbReference>
<dbReference type="InterPro" id="IPR002893">
    <property type="entry name" value="Znf_MYND"/>
</dbReference>
<feature type="domain" description="MYND-type" evidence="5">
    <location>
        <begin position="352"/>
        <end position="388"/>
    </location>
</feature>
<proteinExistence type="predicted"/>
<evidence type="ECO:0000256" key="3">
    <source>
        <dbReference type="ARBA" id="ARBA00022833"/>
    </source>
</evidence>
<evidence type="ECO:0000256" key="4">
    <source>
        <dbReference type="PROSITE-ProRule" id="PRU00134"/>
    </source>
</evidence>
<organism evidence="6 7">
    <name type="scientific">Mycena chlorophos</name>
    <name type="common">Agaric fungus</name>
    <name type="synonym">Agaricus chlorophos</name>
    <dbReference type="NCBI Taxonomy" id="658473"/>
    <lineage>
        <taxon>Eukaryota</taxon>
        <taxon>Fungi</taxon>
        <taxon>Dikarya</taxon>
        <taxon>Basidiomycota</taxon>
        <taxon>Agaricomycotina</taxon>
        <taxon>Agaricomycetes</taxon>
        <taxon>Agaricomycetidae</taxon>
        <taxon>Agaricales</taxon>
        <taxon>Marasmiineae</taxon>
        <taxon>Mycenaceae</taxon>
        <taxon>Mycena</taxon>
    </lineage>
</organism>
<reference evidence="6" key="1">
    <citation type="submission" date="2020-05" db="EMBL/GenBank/DDBJ databases">
        <title>Mycena genomes resolve the evolution of fungal bioluminescence.</title>
        <authorList>
            <person name="Tsai I.J."/>
        </authorList>
    </citation>
    <scope>NUCLEOTIDE SEQUENCE</scope>
    <source>
        <strain evidence="6">110903Hualien_Pintung</strain>
    </source>
</reference>
<evidence type="ECO:0000256" key="1">
    <source>
        <dbReference type="ARBA" id="ARBA00022723"/>
    </source>
</evidence>
<sequence length="588" mass="65277">MSTATLPLALRFSQFNHLPMLYKRQAAVACGEGRTASDILRIWGYLRSQTTPRAHLLYLLPIVYANLLLDRLPDESRMVDFDDSDYATETSAKLALLMDDLRVCEPQNLAEFVAGSPDGWPALVRAAKYHAKLLSKDPIAESTEAALLVRLIDEFDFWQLSPHRAPSGGAYEEALDSEADRCRPIGDFGRAVVKEQFVKAMTRSLVNICQDPAQPPRSADDIGDCLPLLDRAFSDNYDAHLPAAIGAGLLVVVARSALKATAERLTLRHYLLRLLEVVLPRALCSRRVVDAIRVDRANNGISHITGTTAFKRSEIGSAWVRFMDLFDDCCAVLVQLQGETDEEQKACDNPLCLKIDAKAGFGRCKCGVIVYCSSSCQAQDWERHRGQCGSTSKSIYLVSDGTMHRSERAFLRALVDHHYRQHKAEIMAEQVRILATRPGGAGDGYRHCVVHFDYTVAESAPGMGGNQRGNPRITVDLAAQHADDADSQEIFQRVGIYLPAFAESADRPSAAAPDPRHGRIDIHMVSFPWRHIGVRRICLPLRSGNAAVFDGVRALVERCVAQGWDDERVMSEARRLEEETRDVLEIHC</sequence>
<dbReference type="AlphaFoldDB" id="A0A8H6S3W4"/>
<gene>
    <name evidence="6" type="ORF">HMN09_01236100</name>
</gene>
<keyword evidence="3" id="KW-0862">Zinc</keyword>
<dbReference type="PROSITE" id="PS50865">
    <property type="entry name" value="ZF_MYND_2"/>
    <property type="match status" value="1"/>
</dbReference>
<evidence type="ECO:0000256" key="2">
    <source>
        <dbReference type="ARBA" id="ARBA00022771"/>
    </source>
</evidence>
<dbReference type="Proteomes" id="UP000613580">
    <property type="component" value="Unassembled WGS sequence"/>
</dbReference>
<protein>
    <submittedName>
        <fullName evidence="6">MYND-type domain-containing protein</fullName>
    </submittedName>
</protein>
<comment type="caution">
    <text evidence="6">The sequence shown here is derived from an EMBL/GenBank/DDBJ whole genome shotgun (WGS) entry which is preliminary data.</text>
</comment>
<evidence type="ECO:0000259" key="5">
    <source>
        <dbReference type="PROSITE" id="PS50865"/>
    </source>
</evidence>
<keyword evidence="7" id="KW-1185">Reference proteome</keyword>
<dbReference type="Gene3D" id="6.10.140.2220">
    <property type="match status" value="1"/>
</dbReference>
<name>A0A8H6S3W4_MYCCL</name>
<dbReference type="EMBL" id="JACAZE010000023">
    <property type="protein sequence ID" value="KAF7291765.1"/>
    <property type="molecule type" value="Genomic_DNA"/>
</dbReference>
<evidence type="ECO:0000313" key="7">
    <source>
        <dbReference type="Proteomes" id="UP000613580"/>
    </source>
</evidence>
<dbReference type="SUPFAM" id="SSF144232">
    <property type="entry name" value="HIT/MYND zinc finger-like"/>
    <property type="match status" value="1"/>
</dbReference>
<evidence type="ECO:0000313" key="6">
    <source>
        <dbReference type="EMBL" id="KAF7291765.1"/>
    </source>
</evidence>
<keyword evidence="1" id="KW-0479">Metal-binding</keyword>
<keyword evidence="2 4" id="KW-0863">Zinc-finger</keyword>